<dbReference type="Proteomes" id="UP000235392">
    <property type="component" value="Unassembled WGS sequence"/>
</dbReference>
<evidence type="ECO:0000313" key="3">
    <source>
        <dbReference type="Proteomes" id="UP000235392"/>
    </source>
</evidence>
<comment type="caution">
    <text evidence="2">The sequence shown here is derived from an EMBL/GenBank/DDBJ whole genome shotgun (WGS) entry which is preliminary data.</text>
</comment>
<dbReference type="EMBL" id="PGCI01000138">
    <property type="protein sequence ID" value="PLW37724.1"/>
    <property type="molecule type" value="Genomic_DNA"/>
</dbReference>
<feature type="region of interest" description="Disordered" evidence="1">
    <location>
        <begin position="454"/>
        <end position="506"/>
    </location>
</feature>
<accession>A0A2N5UIY7</accession>
<proteinExistence type="predicted"/>
<evidence type="ECO:0000256" key="1">
    <source>
        <dbReference type="SAM" id="MobiDB-lite"/>
    </source>
</evidence>
<reference evidence="2 3" key="1">
    <citation type="submission" date="2017-11" db="EMBL/GenBank/DDBJ databases">
        <title>De novo assembly and phasing of dikaryotic genomes from two isolates of Puccinia coronata f. sp. avenae, the causal agent of oat crown rust.</title>
        <authorList>
            <person name="Miller M.E."/>
            <person name="Zhang Y."/>
            <person name="Omidvar V."/>
            <person name="Sperschneider J."/>
            <person name="Schwessinger B."/>
            <person name="Raley C."/>
            <person name="Palmer J.M."/>
            <person name="Garnica D."/>
            <person name="Upadhyaya N."/>
            <person name="Rathjen J."/>
            <person name="Taylor J.M."/>
            <person name="Park R.F."/>
            <person name="Dodds P.N."/>
            <person name="Hirsch C.D."/>
            <person name="Kianian S.F."/>
            <person name="Figueroa M."/>
        </authorList>
    </citation>
    <scope>NUCLEOTIDE SEQUENCE [LARGE SCALE GENOMIC DNA]</scope>
    <source>
        <strain evidence="2">12SD80</strain>
    </source>
</reference>
<evidence type="ECO:0000313" key="2">
    <source>
        <dbReference type="EMBL" id="PLW37724.1"/>
    </source>
</evidence>
<protein>
    <recommendedName>
        <fullName evidence="4">SAM domain-containing protein</fullName>
    </recommendedName>
</protein>
<organism evidence="2 3">
    <name type="scientific">Puccinia coronata f. sp. avenae</name>
    <dbReference type="NCBI Taxonomy" id="200324"/>
    <lineage>
        <taxon>Eukaryota</taxon>
        <taxon>Fungi</taxon>
        <taxon>Dikarya</taxon>
        <taxon>Basidiomycota</taxon>
        <taxon>Pucciniomycotina</taxon>
        <taxon>Pucciniomycetes</taxon>
        <taxon>Pucciniales</taxon>
        <taxon>Pucciniaceae</taxon>
        <taxon>Puccinia</taxon>
    </lineage>
</organism>
<name>A0A2N5UIY7_9BASI</name>
<feature type="compositionally biased region" description="Low complexity" evidence="1">
    <location>
        <begin position="479"/>
        <end position="494"/>
    </location>
</feature>
<feature type="region of interest" description="Disordered" evidence="1">
    <location>
        <begin position="1"/>
        <end position="47"/>
    </location>
</feature>
<gene>
    <name evidence="2" type="ORF">PCASD_11256</name>
</gene>
<dbReference type="AlphaFoldDB" id="A0A2N5UIY7"/>
<sequence length="659" mass="72127">MEPGARPRKSGLGYHNGGLAANDKEDEVPGFTDKSSSLTRVGLPRDDIPQSCRKLHKPDSGHRLDRIACGLGPSSYSQVPPQIPPTSVSVPYLLLHLRPPLPDHSLVAALPAAPKASRLFPFSPFIHSWVFDPAQGGGPHFVAIMMGNLNSTLSQSAELNKVHPHPQANTARPLIPTVNDLNASSIRLASRVASSIYKEEKKLDRAHFSSSKKAKINVEYRFHWRVQESSTTNTRASLKRKVRAMSPEAKFKKLVSDVGKVWFDWDVSNESFAGFKMAAIDAIRHLDTAQIATYAQTQEDEENLGWLAVIPHGGVFEDKNKTLLDTRKVFLEFLNQLKVPCEGRKLKYTITLIGPDPKLAARKRQALRSLQAQHGQPEDIKEIDQKPRERLSGSSELLVSVDPDDSRRYVPLTSDRIALRACAIVGNEDATETNPPTSPSFEFKTSDEYRGFVKGRASPQMSPSRRHLPRGSSDNVTPSQEPSGSIPTSSSTVSKDNSPAVTMNMPGPSCSPMASVNPMIPSCYMIHPMAWLPPWAYGQSPMMYPASPPLACPSGPSNIFPIPTATTPAMPRAAPVSSPVTSDKAEKLNDYLCFVDVDPSDSVVSQVMSDLGIASYTGFLNFKASELEKAGIKKSPARLLVSSVRKFERHLKANHPPAQ</sequence>
<evidence type="ECO:0008006" key="4">
    <source>
        <dbReference type="Google" id="ProtNLM"/>
    </source>
</evidence>
<feature type="region of interest" description="Disordered" evidence="1">
    <location>
        <begin position="369"/>
        <end position="399"/>
    </location>
</feature>
<feature type="compositionally biased region" description="Basic and acidic residues" evidence="1">
    <location>
        <begin position="376"/>
        <end position="391"/>
    </location>
</feature>